<keyword evidence="2" id="KW-1185">Reference proteome</keyword>
<sequence length="132" mass="15256">METTQDNKLKSSSNENRSESLSVLNDTILGKKPFSVVEKGKAPWLFEQVMAHTALLDIRMYFPNELAFTAKRLGHVKYHTKYQALHRERVNQSMSRDEFQRQMGKLFGYSEESIQEFIDSGLYCECHNCGGK</sequence>
<evidence type="ECO:0000313" key="1">
    <source>
        <dbReference type="EMBL" id="AUR95265.1"/>
    </source>
</evidence>
<protein>
    <submittedName>
        <fullName evidence="1">Uncharacterized protein</fullName>
    </submittedName>
</protein>
<dbReference type="EMBL" id="MG592574">
    <property type="protein sequence ID" value="AUR95265.1"/>
    <property type="molecule type" value="Genomic_DNA"/>
</dbReference>
<gene>
    <name evidence="1" type="ORF">NVP1204O_45</name>
</gene>
<organism evidence="1 2">
    <name type="scientific">Vibrio phage 1.204.O._10N.222.46.F12</name>
    <dbReference type="NCBI Taxonomy" id="1881263"/>
    <lineage>
        <taxon>Viruses</taxon>
        <taxon>Duplodnaviria</taxon>
        <taxon>Heunggongvirae</taxon>
        <taxon>Uroviricota</taxon>
        <taxon>Caudoviricetes</taxon>
        <taxon>Autographivirales</taxon>
        <taxon>Cyclitvirus</taxon>
        <taxon>Cyclitvirus cyclit</taxon>
    </lineage>
</organism>
<name>A0A2I7RNP2_9CAUD</name>
<proteinExistence type="predicted"/>
<evidence type="ECO:0000313" key="2">
    <source>
        <dbReference type="Proteomes" id="UP000269294"/>
    </source>
</evidence>
<reference evidence="1 2" key="1">
    <citation type="submission" date="2017-11" db="EMBL/GenBank/DDBJ databases">
        <title>A major lineage of nontailed dsDNA viruses as unrecognized killers of marine bacteria.</title>
        <authorList>
            <person name="Kauffman K.M."/>
            <person name="Hussain F.A."/>
            <person name="Yang J."/>
            <person name="Arevalo P."/>
            <person name="Brown J.M."/>
            <person name="Chang W.K."/>
            <person name="VanInsberghe D."/>
            <person name="Elsherbini J."/>
            <person name="Cutler M.B."/>
            <person name="Kelly L."/>
            <person name="Polz M.F."/>
        </authorList>
    </citation>
    <scope>NUCLEOTIDE SEQUENCE [LARGE SCALE GENOMIC DNA]</scope>
</reference>
<dbReference type="Proteomes" id="UP000269294">
    <property type="component" value="Segment"/>
</dbReference>
<accession>A0A2I7RNP2</accession>